<evidence type="ECO:0000313" key="7">
    <source>
        <dbReference type="Proteomes" id="UP000007264"/>
    </source>
</evidence>
<keyword evidence="3" id="KW-0175">Coiled coil</keyword>
<dbReference type="CDD" id="cd15873">
    <property type="entry name" value="R-SNARE_STXBP5_6"/>
    <property type="match status" value="1"/>
</dbReference>
<dbReference type="GO" id="GO:0045159">
    <property type="term" value="F:myosin II binding"/>
    <property type="evidence" value="ECO:0007669"/>
    <property type="project" value="TreeGrafter"/>
</dbReference>
<feature type="region of interest" description="Disordered" evidence="4">
    <location>
        <begin position="727"/>
        <end position="875"/>
    </location>
</feature>
<dbReference type="PANTHER" id="PTHR10241:SF25">
    <property type="entry name" value="TOMOSYN, ISOFORM C"/>
    <property type="match status" value="1"/>
</dbReference>
<dbReference type="GeneID" id="17039025"/>
<protein>
    <recommendedName>
        <fullName evidence="5">V-SNARE coiled-coil homology domain-containing protein</fullName>
    </recommendedName>
</protein>
<dbReference type="KEGG" id="csl:COCSUDRAFT_48248"/>
<feature type="region of interest" description="Disordered" evidence="4">
    <location>
        <begin position="430"/>
        <end position="471"/>
    </location>
</feature>
<keyword evidence="2" id="KW-0963">Cytoplasm</keyword>
<feature type="region of interest" description="Disordered" evidence="4">
    <location>
        <begin position="899"/>
        <end position="1016"/>
    </location>
</feature>
<proteinExistence type="predicted"/>
<dbReference type="GO" id="GO:0019905">
    <property type="term" value="F:syntaxin binding"/>
    <property type="evidence" value="ECO:0007669"/>
    <property type="project" value="TreeGrafter"/>
</dbReference>
<evidence type="ECO:0000256" key="2">
    <source>
        <dbReference type="ARBA" id="ARBA00022490"/>
    </source>
</evidence>
<dbReference type="PANTHER" id="PTHR10241">
    <property type="entry name" value="LETHAL 2 GIANT LARVAE PROTEIN"/>
    <property type="match status" value="1"/>
</dbReference>
<dbReference type="InterPro" id="IPR042855">
    <property type="entry name" value="V_SNARE_CC"/>
</dbReference>
<dbReference type="GO" id="GO:0006887">
    <property type="term" value="P:exocytosis"/>
    <property type="evidence" value="ECO:0007669"/>
    <property type="project" value="TreeGrafter"/>
</dbReference>
<evidence type="ECO:0000256" key="4">
    <source>
        <dbReference type="SAM" id="MobiDB-lite"/>
    </source>
</evidence>
<dbReference type="SUPFAM" id="SSF58038">
    <property type="entry name" value="SNARE fusion complex"/>
    <property type="match status" value="1"/>
</dbReference>
<comment type="caution">
    <text evidence="6">The sequence shown here is derived from an EMBL/GenBank/DDBJ whole genome shotgun (WGS) entry which is preliminary data.</text>
</comment>
<organism evidence="6 7">
    <name type="scientific">Coccomyxa subellipsoidea (strain C-169)</name>
    <name type="common">Green microalga</name>
    <dbReference type="NCBI Taxonomy" id="574566"/>
    <lineage>
        <taxon>Eukaryota</taxon>
        <taxon>Viridiplantae</taxon>
        <taxon>Chlorophyta</taxon>
        <taxon>core chlorophytes</taxon>
        <taxon>Trebouxiophyceae</taxon>
        <taxon>Trebouxiophyceae incertae sedis</taxon>
        <taxon>Coccomyxaceae</taxon>
        <taxon>Coccomyxa</taxon>
        <taxon>Coccomyxa subellipsoidea</taxon>
    </lineage>
</organism>
<feature type="compositionally biased region" description="Basic and acidic residues" evidence="4">
    <location>
        <begin position="1365"/>
        <end position="1380"/>
    </location>
</feature>
<evidence type="ECO:0000256" key="1">
    <source>
        <dbReference type="ARBA" id="ARBA00004496"/>
    </source>
</evidence>
<dbReference type="Pfam" id="PF00957">
    <property type="entry name" value="Synaptobrevin"/>
    <property type="match status" value="1"/>
</dbReference>
<dbReference type="GO" id="GO:0005737">
    <property type="term" value="C:cytoplasm"/>
    <property type="evidence" value="ECO:0007669"/>
    <property type="project" value="UniProtKB-SubCell"/>
</dbReference>
<dbReference type="OrthoDB" id="19944at2759"/>
<feature type="region of interest" description="Disordered" evidence="4">
    <location>
        <begin position="1297"/>
        <end position="1428"/>
    </location>
</feature>
<accession>I0YRM4</accession>
<dbReference type="Gene3D" id="2.130.10.10">
    <property type="entry name" value="YVTN repeat-like/Quinoprotein amine dehydrogenase"/>
    <property type="match status" value="1"/>
</dbReference>
<dbReference type="InterPro" id="IPR036322">
    <property type="entry name" value="WD40_repeat_dom_sf"/>
</dbReference>
<evidence type="ECO:0000313" key="6">
    <source>
        <dbReference type="EMBL" id="EIE21043.1"/>
    </source>
</evidence>
<dbReference type="SUPFAM" id="SSF50978">
    <property type="entry name" value="WD40 repeat-like"/>
    <property type="match status" value="1"/>
</dbReference>
<comment type="subcellular location">
    <subcellularLocation>
        <location evidence="1">Cytoplasm</location>
    </subcellularLocation>
</comment>
<dbReference type="eggNOG" id="KOG1983">
    <property type="taxonomic scope" value="Eukaryota"/>
</dbReference>
<dbReference type="RefSeq" id="XP_005645587.1">
    <property type="nucleotide sequence ID" value="XM_005645530.1"/>
</dbReference>
<reference evidence="6 7" key="1">
    <citation type="journal article" date="2012" name="Genome Biol.">
        <title>The genome of the polar eukaryotic microalga coccomyxa subellipsoidea reveals traits of cold adaptation.</title>
        <authorList>
            <person name="Blanc G."/>
            <person name="Agarkova I."/>
            <person name="Grimwood J."/>
            <person name="Kuo A."/>
            <person name="Brueggeman A."/>
            <person name="Dunigan D."/>
            <person name="Gurnon J."/>
            <person name="Ladunga I."/>
            <person name="Lindquist E."/>
            <person name="Lucas S."/>
            <person name="Pangilinan J."/>
            <person name="Proschold T."/>
            <person name="Salamov A."/>
            <person name="Schmutz J."/>
            <person name="Weeks D."/>
            <person name="Yamada T."/>
            <person name="Claverie J.M."/>
            <person name="Grigoriev I."/>
            <person name="Van Etten J."/>
            <person name="Lomsadze A."/>
            <person name="Borodovsky M."/>
        </authorList>
    </citation>
    <scope>NUCLEOTIDE SEQUENCE [LARGE SCALE GENOMIC DNA]</scope>
    <source>
        <strain evidence="6 7">C-169</strain>
    </source>
</reference>
<feature type="compositionally biased region" description="Low complexity" evidence="4">
    <location>
        <begin position="435"/>
        <end position="450"/>
    </location>
</feature>
<dbReference type="STRING" id="574566.I0YRM4"/>
<feature type="domain" description="V-SNARE coiled-coil homology" evidence="5">
    <location>
        <begin position="1409"/>
        <end position="1473"/>
    </location>
</feature>
<feature type="compositionally biased region" description="Pro residues" evidence="4">
    <location>
        <begin position="1222"/>
        <end position="1242"/>
    </location>
</feature>
<dbReference type="Gene3D" id="1.20.5.110">
    <property type="match status" value="1"/>
</dbReference>
<name>I0YRM4_COCSC</name>
<dbReference type="PROSITE" id="PS50892">
    <property type="entry name" value="V_SNARE"/>
    <property type="match status" value="1"/>
</dbReference>
<dbReference type="GO" id="GO:0006893">
    <property type="term" value="P:Golgi to plasma membrane transport"/>
    <property type="evidence" value="ECO:0007669"/>
    <property type="project" value="TreeGrafter"/>
</dbReference>
<dbReference type="EMBL" id="AGSI01000013">
    <property type="protein sequence ID" value="EIE21043.1"/>
    <property type="molecule type" value="Genomic_DNA"/>
</dbReference>
<gene>
    <name evidence="6" type="ORF">COCSUDRAFT_48248</name>
</gene>
<feature type="region of interest" description="Disordered" evidence="4">
    <location>
        <begin position="1221"/>
        <end position="1258"/>
    </location>
</feature>
<feature type="compositionally biased region" description="Basic and acidic residues" evidence="4">
    <location>
        <begin position="764"/>
        <end position="773"/>
    </location>
</feature>
<keyword evidence="7" id="KW-1185">Reference proteome</keyword>
<dbReference type="InterPro" id="IPR015943">
    <property type="entry name" value="WD40/YVTN_repeat-like_dom_sf"/>
</dbReference>
<dbReference type="Proteomes" id="UP000007264">
    <property type="component" value="Unassembled WGS sequence"/>
</dbReference>
<dbReference type="GO" id="GO:0005886">
    <property type="term" value="C:plasma membrane"/>
    <property type="evidence" value="ECO:0007669"/>
    <property type="project" value="TreeGrafter"/>
</dbReference>
<feature type="compositionally biased region" description="Gly residues" evidence="4">
    <location>
        <begin position="1384"/>
        <end position="1396"/>
    </location>
</feature>
<evidence type="ECO:0000256" key="3">
    <source>
        <dbReference type="PROSITE-ProRule" id="PRU00290"/>
    </source>
</evidence>
<sequence>MPEKMRPELRNFFPEVGTTDGRVKVFGRDGVERTFISPCQCVTKQLQFLNGKGALLRVTQEGDVQLWGIEAAALLDSMPPGDDLITVVEPLTEEPYLLLGCASGNIQVAALMGSSNSLALGAREACTLSQMPHTITTDDIGIARGAVAVLAAHSLGDQHRYQCVVAYAHNSFKVATDEGSAHSATGGMRDSESGEECPSDPTVSACWVGPRGDCIATGHKSGTTHKTLDPVLAGETPPEMPEQALLYAELRVAPIGEPAAPVRALRHVSGAKSGGQSGLLVLGGQDAEQPDVLSMLPLQAPSEEAEGARVLPWFGAVQGFSLVPPEGSCGSGGSGEMAALIVLSEGGQLMVHDLRTLQPVPLSLPFQELPPVTASAFAPGEPLAGEDAESFPHAVSLVALCAARGTAAATDSPESRGVSRRWRWVLSGGRPAGPPAVATAPSASPPAGGSQDEDDAEQQSSETQPATAPLYFTGHRDGRVRVWDMSGEVPGLLATVPFDAGGAGGKLRAVCAMQVCTVSGLLVVAHDKGEVRVYQFSPGAQEVTCIHIDHSSKGPPEKSMAKQPAGYQAVLRVTMHEVAVNTACIASKAGLVALGDASGDLSVLNLFRPSVEFYKHLSDQPIAAAAFGLHSFMPTKTSSERRRGEPSSEAPVESRLSLYVGTADCALTVLDARHGEPLGIGRDTWLRPKHTDSALSLLLLDAAGCPLRAPAGPGLLPWAGNSRAAAEAAPERKAAAQPQSSVPATLGAPSIPKDASAGASGHSHASERHHPEAAHGSAAPSISKPPEPPVAMTSHRAHDDGHIGHLIAGGPPPRQRLAVEAASGPAGQGGGNALGSPGPGTPQHRGERGGSVKGASDSEPESSADEAEDDDHDDLLAAAAAAVEAQQREVVKAGKKKFGLLSRGSGGGGAVQKATAARTSDDEQGHLVSSHTAKSGLGRWVRRGSDNSPAMSPRMGAAAKDKERSEAVSTQIGSKHTSEPDSRSDSSPPKTSAPKEMPPAPANSGGPLKAPHAESAVPPAAAAVVAPAVQEEATPPDAMHDVTSAIAALNVSDEAPLSAPVAAANVSHIVLASTGSLRLYAGDNLRTADRTTLKKAGLDGQYGFAGVFSSCHGPGVACVSPEGTLKVFSLPSLELVLVQRLEDALTFPWAWTDHTAQLSRLCAVDADGQLALVGAHGDLARVGLVEGTRAPDPPAQLYDWDLATAALAAAHAVSRELKAAAFPPPPSFQPPPLPAAAQPPLPEGRAPSEEAGGKRGLGGFLHSGLDRFGKDILAARNPFMNERAAQRRAPTLAAVFANAPQPDSPGLSHEHAFQSAAAARGPRSLPQHSESADAARAELFGSGGHRAFGRSAEAGPPSDSGTWAQREDTRDDGGRGDLLRGARGARGGGAPGGGPPGTRTAEEIKAAYGRSTNSRRAEGPGAMAEENRQKLAERGEKLRTLQDKTDRMQADAEDFASMARQIRDREANKKWWQL</sequence>
<dbReference type="GO" id="GO:0005096">
    <property type="term" value="F:GTPase activator activity"/>
    <property type="evidence" value="ECO:0007669"/>
    <property type="project" value="TreeGrafter"/>
</dbReference>
<evidence type="ECO:0000259" key="5">
    <source>
        <dbReference type="PROSITE" id="PS50892"/>
    </source>
</evidence>
<feature type="compositionally biased region" description="Acidic residues" evidence="4">
    <location>
        <begin position="858"/>
        <end position="873"/>
    </location>
</feature>